<proteinExistence type="predicted"/>
<accession>A0A0C3DID4</accession>
<name>A0A0C3DID4_OIDMZ</name>
<reference evidence="2 3" key="1">
    <citation type="submission" date="2014-04" db="EMBL/GenBank/DDBJ databases">
        <authorList>
            <consortium name="DOE Joint Genome Institute"/>
            <person name="Kuo A."/>
            <person name="Martino E."/>
            <person name="Perotto S."/>
            <person name="Kohler A."/>
            <person name="Nagy L.G."/>
            <person name="Floudas D."/>
            <person name="Copeland A."/>
            <person name="Barry K.W."/>
            <person name="Cichocki N."/>
            <person name="Veneault-Fourrey C."/>
            <person name="LaButti K."/>
            <person name="Lindquist E.A."/>
            <person name="Lipzen A."/>
            <person name="Lundell T."/>
            <person name="Morin E."/>
            <person name="Murat C."/>
            <person name="Sun H."/>
            <person name="Tunlid A."/>
            <person name="Henrissat B."/>
            <person name="Grigoriev I.V."/>
            <person name="Hibbett D.S."/>
            <person name="Martin F."/>
            <person name="Nordberg H.P."/>
            <person name="Cantor M.N."/>
            <person name="Hua S.X."/>
        </authorList>
    </citation>
    <scope>NUCLEOTIDE SEQUENCE [LARGE SCALE GENOMIC DNA]</scope>
    <source>
        <strain evidence="2 3">Zn</strain>
    </source>
</reference>
<dbReference type="AlphaFoldDB" id="A0A0C3DID4"/>
<keyword evidence="3" id="KW-1185">Reference proteome</keyword>
<evidence type="ECO:0000256" key="1">
    <source>
        <dbReference type="SAM" id="MobiDB-lite"/>
    </source>
</evidence>
<dbReference type="OrthoDB" id="4708870at2759"/>
<sequence>MGGQAFAKSDPPIPTPRMPPEVYAQVLTQTHAVLRTYFGHVDSAVEAPGKETYGDVDILVYGPFNPTWADLEKGSTTVAETLAKALGAKKYLSQKGNPTVNFAIPWPGQDIEDMTKEDKCIQLDVHTCFSLVSFKWELFHAAHGDLWNIIGSTIRPFGLTVNDQGMYLRIPEIELYDRKKSMIFLTANPSEVLEFLGLEEERWWRQFRSKEHMFEYATGCRMFRVKEADDPNEAEEDMTGEAAAAITHNIDGQEGGEKGKKKLKHNDRQRMAKRPIFKEWIDEFIPRCRERGNFRKPRASREQIQQEAITRFGVQEKFETRLKEWNLVKHQDHLWRVVIKGSIPLDGIDPALRAAATRTLKSTIMEGVEFEGVIPKAATKDEDGFYDIDEVRRFVMGNWEAAGRIGLARQDAKAREAMKVKAEKREKEESDARERKRKEVPA</sequence>
<protein>
    <submittedName>
        <fullName evidence="2">Uncharacterized protein</fullName>
    </submittedName>
</protein>
<dbReference type="Proteomes" id="UP000054321">
    <property type="component" value="Unassembled WGS sequence"/>
</dbReference>
<dbReference type="STRING" id="913774.A0A0C3DID4"/>
<dbReference type="HOGENOM" id="CLU_032494_1_0_1"/>
<reference evidence="3" key="2">
    <citation type="submission" date="2015-01" db="EMBL/GenBank/DDBJ databases">
        <title>Evolutionary Origins and Diversification of the Mycorrhizal Mutualists.</title>
        <authorList>
            <consortium name="DOE Joint Genome Institute"/>
            <consortium name="Mycorrhizal Genomics Consortium"/>
            <person name="Kohler A."/>
            <person name="Kuo A."/>
            <person name="Nagy L.G."/>
            <person name="Floudas D."/>
            <person name="Copeland A."/>
            <person name="Barry K.W."/>
            <person name="Cichocki N."/>
            <person name="Veneault-Fourrey C."/>
            <person name="LaButti K."/>
            <person name="Lindquist E.A."/>
            <person name="Lipzen A."/>
            <person name="Lundell T."/>
            <person name="Morin E."/>
            <person name="Murat C."/>
            <person name="Riley R."/>
            <person name="Ohm R."/>
            <person name="Sun H."/>
            <person name="Tunlid A."/>
            <person name="Henrissat B."/>
            <person name="Grigoriev I.V."/>
            <person name="Hibbett D.S."/>
            <person name="Martin F."/>
        </authorList>
    </citation>
    <scope>NUCLEOTIDE SEQUENCE [LARGE SCALE GENOMIC DNA]</scope>
    <source>
        <strain evidence="3">Zn</strain>
    </source>
</reference>
<feature type="region of interest" description="Disordered" evidence="1">
    <location>
        <begin position="418"/>
        <end position="442"/>
    </location>
</feature>
<dbReference type="EMBL" id="KN832875">
    <property type="protein sequence ID" value="KIN01768.1"/>
    <property type="molecule type" value="Genomic_DNA"/>
</dbReference>
<gene>
    <name evidence="2" type="ORF">OIDMADRAFT_196300</name>
</gene>
<dbReference type="InParanoid" id="A0A0C3DID4"/>
<evidence type="ECO:0000313" key="3">
    <source>
        <dbReference type="Proteomes" id="UP000054321"/>
    </source>
</evidence>
<organism evidence="2 3">
    <name type="scientific">Oidiodendron maius (strain Zn)</name>
    <dbReference type="NCBI Taxonomy" id="913774"/>
    <lineage>
        <taxon>Eukaryota</taxon>
        <taxon>Fungi</taxon>
        <taxon>Dikarya</taxon>
        <taxon>Ascomycota</taxon>
        <taxon>Pezizomycotina</taxon>
        <taxon>Leotiomycetes</taxon>
        <taxon>Leotiomycetes incertae sedis</taxon>
        <taxon>Myxotrichaceae</taxon>
        <taxon>Oidiodendron</taxon>
    </lineage>
</organism>
<evidence type="ECO:0000313" key="2">
    <source>
        <dbReference type="EMBL" id="KIN01768.1"/>
    </source>
</evidence>